<dbReference type="SUPFAM" id="SSF52540">
    <property type="entry name" value="P-loop containing nucleoside triphosphate hydrolases"/>
    <property type="match status" value="1"/>
</dbReference>
<dbReference type="InterPro" id="IPR050678">
    <property type="entry name" value="DNA_Partitioning_ATPase"/>
</dbReference>
<feature type="domain" description="CobQ/CobB/MinD/ParA nucleotide binding" evidence="1">
    <location>
        <begin position="5"/>
        <end position="178"/>
    </location>
</feature>
<dbReference type="CDD" id="cd02042">
    <property type="entry name" value="ParAB_family"/>
    <property type="match status" value="1"/>
</dbReference>
<protein>
    <submittedName>
        <fullName evidence="2">Chromosome partitioning protein</fullName>
    </submittedName>
</protein>
<gene>
    <name evidence="2" type="ORF">ATPR_2198</name>
</gene>
<comment type="caution">
    <text evidence="2">The sequence shown here is derived from an EMBL/GenBank/DDBJ whole genome shotgun (WGS) entry which is preliminary data.</text>
</comment>
<dbReference type="PIRSF" id="PIRSF009320">
    <property type="entry name" value="Nuc_binding_HP_1000"/>
    <property type="match status" value="1"/>
</dbReference>
<name>F7VFP9_9PROT</name>
<evidence type="ECO:0000313" key="3">
    <source>
        <dbReference type="Proteomes" id="UP000004319"/>
    </source>
</evidence>
<accession>F7VFP9</accession>
<dbReference type="EMBL" id="BABS01000073">
    <property type="protein sequence ID" value="GAA09194.1"/>
    <property type="molecule type" value="Genomic_DNA"/>
</dbReference>
<dbReference type="RefSeq" id="WP_006559219.1">
    <property type="nucleotide sequence ID" value="NZ_BABS01000073.1"/>
</dbReference>
<evidence type="ECO:0000259" key="1">
    <source>
        <dbReference type="Pfam" id="PF01656"/>
    </source>
</evidence>
<dbReference type="Pfam" id="PF01656">
    <property type="entry name" value="CbiA"/>
    <property type="match status" value="1"/>
</dbReference>
<dbReference type="Gene3D" id="3.40.50.300">
    <property type="entry name" value="P-loop containing nucleotide triphosphate hydrolases"/>
    <property type="match status" value="1"/>
</dbReference>
<dbReference type="Proteomes" id="UP000004319">
    <property type="component" value="Unassembled WGS sequence"/>
</dbReference>
<reference evidence="2 3" key="1">
    <citation type="journal article" date="2011" name="Biochem. Biophys. Res. Commun.">
        <title>Increased number of Arginine-based salt bridges contributes to the thermotolerance of thermotolerant acetic acid bacteria, Acetobacter tropicalis SKU1100.</title>
        <authorList>
            <person name="Matsutani M."/>
            <person name="Hirakawa H."/>
            <person name="Nishikura M."/>
            <person name="Soemphol W."/>
            <person name="Ali I.A.I."/>
            <person name="Yakushi T."/>
            <person name="Matsushita K."/>
        </authorList>
    </citation>
    <scope>NUCLEOTIDE SEQUENCE [LARGE SCALE GENOMIC DNA]</scope>
    <source>
        <strain evidence="2 3">NBRC 101654</strain>
    </source>
</reference>
<dbReference type="PANTHER" id="PTHR13696:SF96">
    <property type="entry name" value="COBQ_COBB_MIND_PARA NUCLEOTIDE BINDING DOMAIN-CONTAINING PROTEIN"/>
    <property type="match status" value="1"/>
</dbReference>
<sequence length="214" mass="24109">MGKVITMAQIKGGSTKSTTALILAQVLARSGHKVLILDCDPNRTILNWHDGEKQGITVQGGISESNIIRTIMNARKEYDFIFIDLEGSANLLVSRAIIKADYVLIPMQPSMPDAIQANRVIQLIEAEEEAFERPIPHSFIFTRTSPIIRTKIEQAIEQEIREAKYPLFETQLNERAAFKGIFFHHAFLDELDGDQTKAIENANAVCEELLERMK</sequence>
<dbReference type="InterPro" id="IPR027417">
    <property type="entry name" value="P-loop_NTPase"/>
</dbReference>
<dbReference type="InterPro" id="IPR002586">
    <property type="entry name" value="CobQ/CobB/MinD/ParA_Nub-bd_dom"/>
</dbReference>
<organism evidence="2 3">
    <name type="scientific">Acetobacter tropicalis NBRC 101654</name>
    <dbReference type="NCBI Taxonomy" id="749388"/>
    <lineage>
        <taxon>Bacteria</taxon>
        <taxon>Pseudomonadati</taxon>
        <taxon>Pseudomonadota</taxon>
        <taxon>Alphaproteobacteria</taxon>
        <taxon>Acetobacterales</taxon>
        <taxon>Acetobacteraceae</taxon>
        <taxon>Acetobacter</taxon>
    </lineage>
</organism>
<dbReference type="PANTHER" id="PTHR13696">
    <property type="entry name" value="P-LOOP CONTAINING NUCLEOSIDE TRIPHOSPHATE HYDROLASE"/>
    <property type="match status" value="1"/>
</dbReference>
<proteinExistence type="predicted"/>
<evidence type="ECO:0000313" key="2">
    <source>
        <dbReference type="EMBL" id="GAA09194.1"/>
    </source>
</evidence>
<dbReference type="AlphaFoldDB" id="F7VFP9"/>